<evidence type="ECO:0000256" key="5">
    <source>
        <dbReference type="ARBA" id="ARBA00022967"/>
    </source>
</evidence>
<dbReference type="InterPro" id="IPR050510">
    <property type="entry name" value="Cation_transp_ATPase_P-type"/>
</dbReference>
<dbReference type="SUPFAM" id="SSF81660">
    <property type="entry name" value="Metal cation-transporting ATPase, ATP-binding domain N"/>
    <property type="match status" value="1"/>
</dbReference>
<dbReference type="GO" id="GO:1902600">
    <property type="term" value="P:proton transmembrane transport"/>
    <property type="evidence" value="ECO:0007669"/>
    <property type="project" value="TreeGrafter"/>
</dbReference>
<evidence type="ECO:0000256" key="2">
    <source>
        <dbReference type="ARBA" id="ARBA00022692"/>
    </source>
</evidence>
<keyword evidence="13" id="KW-1185">Reference proteome</keyword>
<evidence type="ECO:0000256" key="8">
    <source>
        <dbReference type="ARBA" id="ARBA00023136"/>
    </source>
</evidence>
<evidence type="ECO:0000256" key="6">
    <source>
        <dbReference type="ARBA" id="ARBA00022989"/>
    </source>
</evidence>
<dbReference type="GO" id="GO:0005524">
    <property type="term" value="F:ATP binding"/>
    <property type="evidence" value="ECO:0007669"/>
    <property type="project" value="UniProtKB-KW"/>
</dbReference>
<dbReference type="SFLD" id="SFLDS00003">
    <property type="entry name" value="Haloacid_Dehalogenase"/>
    <property type="match status" value="1"/>
</dbReference>
<evidence type="ECO:0000256" key="4">
    <source>
        <dbReference type="ARBA" id="ARBA00022840"/>
    </source>
</evidence>
<dbReference type="GO" id="GO:0006883">
    <property type="term" value="P:intracellular sodium ion homeostasis"/>
    <property type="evidence" value="ECO:0007669"/>
    <property type="project" value="TreeGrafter"/>
</dbReference>
<dbReference type="InterPro" id="IPR023298">
    <property type="entry name" value="ATPase_P-typ_TM_dom_sf"/>
</dbReference>
<dbReference type="PRINTS" id="PR00119">
    <property type="entry name" value="CATATPASE"/>
</dbReference>
<dbReference type="OMA" id="FVNLVIC"/>
<keyword evidence="3" id="KW-0547">Nucleotide-binding</keyword>
<proteinExistence type="inferred from homology"/>
<keyword evidence="7" id="KW-0813">Transport</keyword>
<dbReference type="GO" id="GO:0016887">
    <property type="term" value="F:ATP hydrolysis activity"/>
    <property type="evidence" value="ECO:0007669"/>
    <property type="project" value="InterPro"/>
</dbReference>
<dbReference type="FunFam" id="1.20.1110.10:FF:000095">
    <property type="entry name" value="Sodium/potassium-transporting ATPase subunit alpha-1"/>
    <property type="match status" value="1"/>
</dbReference>
<keyword evidence="4" id="KW-0067">ATP-binding</keyword>
<dbReference type="GO" id="GO:0005886">
    <property type="term" value="C:plasma membrane"/>
    <property type="evidence" value="ECO:0007669"/>
    <property type="project" value="TreeGrafter"/>
</dbReference>
<evidence type="ECO:0000259" key="11">
    <source>
        <dbReference type="Pfam" id="PF00689"/>
    </source>
</evidence>
<keyword evidence="6 10" id="KW-1133">Transmembrane helix</keyword>
<accession>X6MXN3</accession>
<dbReference type="Pfam" id="PF13246">
    <property type="entry name" value="Cation_ATPase"/>
    <property type="match status" value="1"/>
</dbReference>
<dbReference type="PROSITE" id="PS00154">
    <property type="entry name" value="ATPASE_E1_E2"/>
    <property type="match status" value="1"/>
</dbReference>
<name>X6MXN3_RETFI</name>
<dbReference type="InterPro" id="IPR023214">
    <property type="entry name" value="HAD_sf"/>
</dbReference>
<feature type="transmembrane region" description="Helical" evidence="10">
    <location>
        <begin position="688"/>
        <end position="705"/>
    </location>
</feature>
<dbReference type="GO" id="GO:0005391">
    <property type="term" value="F:P-type sodium:potassium-exchanging transporter activity"/>
    <property type="evidence" value="ECO:0007669"/>
    <property type="project" value="TreeGrafter"/>
</dbReference>
<dbReference type="SUPFAM" id="SSF56784">
    <property type="entry name" value="HAD-like"/>
    <property type="match status" value="1"/>
</dbReference>
<evidence type="ECO:0000256" key="10">
    <source>
        <dbReference type="SAM" id="Phobius"/>
    </source>
</evidence>
<dbReference type="FunFam" id="3.40.50.1000:FF:000083">
    <property type="entry name" value="Sodium/potassium-transporting ATPase subunit alpha"/>
    <property type="match status" value="1"/>
</dbReference>
<protein>
    <submittedName>
        <fullName evidence="12">P-type ATPase</fullName>
    </submittedName>
</protein>
<keyword evidence="5" id="KW-1278">Translocase</keyword>
<dbReference type="InterPro" id="IPR044492">
    <property type="entry name" value="P_typ_ATPase_HD_dom"/>
</dbReference>
<evidence type="ECO:0000313" key="13">
    <source>
        <dbReference type="Proteomes" id="UP000023152"/>
    </source>
</evidence>
<dbReference type="InterPro" id="IPR036412">
    <property type="entry name" value="HAD-like_sf"/>
</dbReference>
<evidence type="ECO:0000256" key="7">
    <source>
        <dbReference type="ARBA" id="ARBA00023065"/>
    </source>
</evidence>
<dbReference type="PANTHER" id="PTHR43294:SF7">
    <property type="entry name" value="P-TYPE ATPASE"/>
    <property type="match status" value="1"/>
</dbReference>
<dbReference type="InterPro" id="IPR001757">
    <property type="entry name" value="P_typ_ATPase"/>
</dbReference>
<dbReference type="OrthoDB" id="3352408at2759"/>
<dbReference type="Pfam" id="PF00689">
    <property type="entry name" value="Cation_ATPase_C"/>
    <property type="match status" value="1"/>
</dbReference>
<dbReference type="PANTHER" id="PTHR43294">
    <property type="entry name" value="SODIUM/POTASSIUM-TRANSPORTING ATPASE SUBUNIT ALPHA"/>
    <property type="match status" value="1"/>
</dbReference>
<dbReference type="Gene3D" id="3.40.1110.10">
    <property type="entry name" value="Calcium-transporting ATPase, cytoplasmic domain N"/>
    <property type="match status" value="2"/>
</dbReference>
<reference evidence="12 13" key="1">
    <citation type="journal article" date="2013" name="Curr. Biol.">
        <title>The Genome of the Foraminiferan Reticulomyxa filosa.</title>
        <authorList>
            <person name="Glockner G."/>
            <person name="Hulsmann N."/>
            <person name="Schleicher M."/>
            <person name="Noegel A.A."/>
            <person name="Eichinger L."/>
            <person name="Gallinger C."/>
            <person name="Pawlowski J."/>
            <person name="Sierra R."/>
            <person name="Euteneuer U."/>
            <person name="Pillet L."/>
            <person name="Moustafa A."/>
            <person name="Platzer M."/>
            <person name="Groth M."/>
            <person name="Szafranski K."/>
            <person name="Schliwa M."/>
        </authorList>
    </citation>
    <scope>NUCLEOTIDE SEQUENCE [LARGE SCALE GENOMIC DNA]</scope>
</reference>
<dbReference type="SUPFAM" id="SSF81665">
    <property type="entry name" value="Calcium ATPase, transmembrane domain M"/>
    <property type="match status" value="1"/>
</dbReference>
<dbReference type="SFLD" id="SFLDF00027">
    <property type="entry name" value="p-type_atpase"/>
    <property type="match status" value="1"/>
</dbReference>
<dbReference type="EMBL" id="ASPP01014697">
    <property type="protein sequence ID" value="ETO18591.1"/>
    <property type="molecule type" value="Genomic_DNA"/>
</dbReference>
<keyword evidence="7" id="KW-0406">Ion transport</keyword>
<comment type="subcellular location">
    <subcellularLocation>
        <location evidence="1">Membrane</location>
        <topology evidence="1">Multi-pass membrane protein</topology>
    </subcellularLocation>
</comment>
<comment type="similarity">
    <text evidence="9">Belongs to the cation transport ATPase (P-type) (TC 3.A.3) family.</text>
</comment>
<comment type="caution">
    <text evidence="12">The sequence shown here is derived from an EMBL/GenBank/DDBJ whole genome shotgun (WGS) entry which is preliminary data.</text>
</comment>
<organism evidence="12 13">
    <name type="scientific">Reticulomyxa filosa</name>
    <dbReference type="NCBI Taxonomy" id="46433"/>
    <lineage>
        <taxon>Eukaryota</taxon>
        <taxon>Sar</taxon>
        <taxon>Rhizaria</taxon>
        <taxon>Retaria</taxon>
        <taxon>Foraminifera</taxon>
        <taxon>Monothalamids</taxon>
        <taxon>Reticulomyxidae</taxon>
        <taxon>Reticulomyxa</taxon>
    </lineage>
</organism>
<dbReference type="NCBIfam" id="TIGR01494">
    <property type="entry name" value="ATPase_P-type"/>
    <property type="match status" value="1"/>
</dbReference>
<dbReference type="GO" id="GO:0036376">
    <property type="term" value="P:sodium ion export across plasma membrane"/>
    <property type="evidence" value="ECO:0007669"/>
    <property type="project" value="TreeGrafter"/>
</dbReference>
<dbReference type="InterPro" id="IPR018303">
    <property type="entry name" value="ATPase_P-typ_P_site"/>
</dbReference>
<dbReference type="AlphaFoldDB" id="X6MXN3"/>
<feature type="domain" description="Cation-transporting P-type ATPase C-terminal" evidence="11">
    <location>
        <begin position="567"/>
        <end position="718"/>
    </location>
</feature>
<gene>
    <name evidence="12" type="ORF">RFI_18670</name>
</gene>
<evidence type="ECO:0000256" key="3">
    <source>
        <dbReference type="ARBA" id="ARBA00022741"/>
    </source>
</evidence>
<dbReference type="GO" id="GO:1990573">
    <property type="term" value="P:potassium ion import across plasma membrane"/>
    <property type="evidence" value="ECO:0007669"/>
    <property type="project" value="TreeGrafter"/>
</dbReference>
<evidence type="ECO:0000256" key="9">
    <source>
        <dbReference type="ARBA" id="ARBA00038148"/>
    </source>
</evidence>
<dbReference type="InterPro" id="IPR023299">
    <property type="entry name" value="ATPase_P-typ_cyto_dom_N"/>
</dbReference>
<dbReference type="InterPro" id="IPR006068">
    <property type="entry name" value="ATPase_P-typ_cation-transptr_C"/>
</dbReference>
<dbReference type="Gene3D" id="1.20.1110.10">
    <property type="entry name" value="Calcium-transporting ATPase, transmembrane domain"/>
    <property type="match status" value="2"/>
</dbReference>
<dbReference type="Gene3D" id="3.40.50.1000">
    <property type="entry name" value="HAD superfamily/HAD-like"/>
    <property type="match status" value="2"/>
</dbReference>
<evidence type="ECO:0000313" key="12">
    <source>
        <dbReference type="EMBL" id="ETO18591.1"/>
    </source>
</evidence>
<dbReference type="SFLD" id="SFLDG00002">
    <property type="entry name" value="C1.7:_P-type_atpase_like"/>
    <property type="match status" value="1"/>
</dbReference>
<evidence type="ECO:0000256" key="1">
    <source>
        <dbReference type="ARBA" id="ARBA00004141"/>
    </source>
</evidence>
<keyword evidence="8 10" id="KW-0472">Membrane</keyword>
<sequence length="726" mass="80174">MVANVPEGLPTTVVSLLTIIAKRLAEKNVNVKRLQNVETLGSCTVIASDKTGTITQNNMSVSQLWMDLQCFTADYARAEMPSSTMINTLAEYVRMPFLMETQVSSVDVLQGVRGQSSPNVILAASQDAATYAKDQEKHVSFTSDSEAVMRLVRTFANLELVAAICNRARGDEIDANATYPCGKKSKIRKARAEIDGKIKQDSQRKVLGDASDKALFRFVSNRQSVELLRYQYRILFEIPFSSSKKFALVVVQPLGSQRKFILMKGAPEIVLEKCKHFQLHGASHVINSEFLQAFDVAYASFARDGERVLGFAMLEMADSFAEEKEKTEDSSVADAEEKKPETGLNAANLPMTGYTFLGMISLVDPPKPKVATAVEEVRNAGVKVIMVTGDHPLTAVAIANQVGIMKHPLRSAMALEMGCKEEEIDEKDVLAVVVTGRELNSFKEEDWTRVLSKEEIVFARTTPEQKLAIVEHLQAMGHVVAVTGDGVNDAPALKKADIGVAMGINGSDVARSAGAIILMDDDFSSIVVGIREGRLLFDNIMNTIAYTLTHLLPEVMPTVLNIVFDLPLAMGSVPVLAIDCGTELAPAIALAYEKAESDVMLRKPRDSKKDRLVTLRLMAYSYAVCGIVEFLVGWLGFMLVFKYHDIPMKDLIWSATDYWATDSNDYHLSNGKVLSASQQVEILNQGQAMYWFLIVSAQFFHVFFVRTRNQSVFTRGLFIMSFSIME</sequence>
<feature type="transmembrane region" description="Helical" evidence="10">
    <location>
        <begin position="617"/>
        <end position="641"/>
    </location>
</feature>
<dbReference type="Proteomes" id="UP000023152">
    <property type="component" value="Unassembled WGS sequence"/>
</dbReference>
<keyword evidence="2 10" id="KW-0812">Transmembrane</keyword>
<dbReference type="GO" id="GO:0030007">
    <property type="term" value="P:intracellular potassium ion homeostasis"/>
    <property type="evidence" value="ECO:0007669"/>
    <property type="project" value="TreeGrafter"/>
</dbReference>